<comment type="caution">
    <text evidence="1">The sequence shown here is derived from an EMBL/GenBank/DDBJ whole genome shotgun (WGS) entry which is preliminary data.</text>
</comment>
<keyword evidence="2" id="KW-1185">Reference proteome</keyword>
<dbReference type="Proteomes" id="UP000593567">
    <property type="component" value="Unassembled WGS sequence"/>
</dbReference>
<evidence type="ECO:0000313" key="1">
    <source>
        <dbReference type="EMBL" id="KAF6029539.1"/>
    </source>
</evidence>
<dbReference type="EMBL" id="VXIV02001809">
    <property type="protein sequence ID" value="KAF6029539.1"/>
    <property type="molecule type" value="Genomic_DNA"/>
</dbReference>
<reference evidence="1" key="1">
    <citation type="submission" date="2020-06" db="EMBL/GenBank/DDBJ databases">
        <title>Draft genome of Bugula neritina, a colonial animal packing powerful symbionts and potential medicines.</title>
        <authorList>
            <person name="Rayko M."/>
        </authorList>
    </citation>
    <scope>NUCLEOTIDE SEQUENCE [LARGE SCALE GENOMIC DNA]</scope>
    <source>
        <strain evidence="1">Kwan_BN1</strain>
    </source>
</reference>
<evidence type="ECO:0000313" key="2">
    <source>
        <dbReference type="Proteomes" id="UP000593567"/>
    </source>
</evidence>
<accession>A0A7J7JT45</accession>
<name>A0A7J7JT45_BUGNE</name>
<sequence>MVKRFPPICDRSINYSLLKPQFVQLMLIEPQSEYHRTIVHVEFNFRGQLEVKLVRPSYMDCPTGNENSTASVMPGSLFMMSYEGHL</sequence>
<gene>
    <name evidence="1" type="ORF">EB796_012108</name>
</gene>
<proteinExistence type="predicted"/>
<protein>
    <submittedName>
        <fullName evidence="1">Uncharacterized protein</fullName>
    </submittedName>
</protein>
<organism evidence="1 2">
    <name type="scientific">Bugula neritina</name>
    <name type="common">Brown bryozoan</name>
    <name type="synonym">Sertularia neritina</name>
    <dbReference type="NCBI Taxonomy" id="10212"/>
    <lineage>
        <taxon>Eukaryota</taxon>
        <taxon>Metazoa</taxon>
        <taxon>Spiralia</taxon>
        <taxon>Lophotrochozoa</taxon>
        <taxon>Bryozoa</taxon>
        <taxon>Gymnolaemata</taxon>
        <taxon>Cheilostomatida</taxon>
        <taxon>Flustrina</taxon>
        <taxon>Buguloidea</taxon>
        <taxon>Bugulidae</taxon>
        <taxon>Bugula</taxon>
    </lineage>
</organism>
<dbReference type="AlphaFoldDB" id="A0A7J7JT45"/>